<feature type="domain" description="DnaA N-terminal" evidence="1">
    <location>
        <begin position="12"/>
        <end position="69"/>
    </location>
</feature>
<gene>
    <name evidence="2" type="ORF">LCGC14_3019220</name>
</gene>
<sequence>MGMKRRSVTMTNESWGAVRQGLRKSVGQNNYTTWIEPLEFSDLTDGIATFVVPSQFVGNWVSRNFGEQIIQEITATCMVARRLSRNLSRRRPAYRTFPESCQYGGVGA</sequence>
<evidence type="ECO:0000259" key="1">
    <source>
        <dbReference type="Pfam" id="PF11638"/>
    </source>
</evidence>
<protein>
    <recommendedName>
        <fullName evidence="1">DnaA N-terminal domain-containing protein</fullName>
    </recommendedName>
</protein>
<name>A0A0F8ZLZ3_9ZZZZ</name>
<proteinExistence type="predicted"/>
<comment type="caution">
    <text evidence="2">The sequence shown here is derived from an EMBL/GenBank/DDBJ whole genome shotgun (WGS) entry which is preliminary data.</text>
</comment>
<dbReference type="InterPro" id="IPR024633">
    <property type="entry name" value="DnaA_N_dom"/>
</dbReference>
<dbReference type="Gene3D" id="3.30.300.180">
    <property type="match status" value="1"/>
</dbReference>
<dbReference type="AlphaFoldDB" id="A0A0F8ZLZ3"/>
<dbReference type="Pfam" id="PF11638">
    <property type="entry name" value="DnaA_N"/>
    <property type="match status" value="1"/>
</dbReference>
<dbReference type="InterPro" id="IPR038454">
    <property type="entry name" value="DnaA_N_sf"/>
</dbReference>
<accession>A0A0F8ZLZ3</accession>
<dbReference type="EMBL" id="LAZR01062716">
    <property type="protein sequence ID" value="KKK60951.1"/>
    <property type="molecule type" value="Genomic_DNA"/>
</dbReference>
<organism evidence="2">
    <name type="scientific">marine sediment metagenome</name>
    <dbReference type="NCBI Taxonomy" id="412755"/>
    <lineage>
        <taxon>unclassified sequences</taxon>
        <taxon>metagenomes</taxon>
        <taxon>ecological metagenomes</taxon>
    </lineage>
</organism>
<reference evidence="2" key="1">
    <citation type="journal article" date="2015" name="Nature">
        <title>Complex archaea that bridge the gap between prokaryotes and eukaryotes.</title>
        <authorList>
            <person name="Spang A."/>
            <person name="Saw J.H."/>
            <person name="Jorgensen S.L."/>
            <person name="Zaremba-Niedzwiedzka K."/>
            <person name="Martijn J."/>
            <person name="Lind A.E."/>
            <person name="van Eijk R."/>
            <person name="Schleper C."/>
            <person name="Guy L."/>
            <person name="Ettema T.J."/>
        </authorList>
    </citation>
    <scope>NUCLEOTIDE SEQUENCE</scope>
</reference>
<evidence type="ECO:0000313" key="2">
    <source>
        <dbReference type="EMBL" id="KKK60951.1"/>
    </source>
</evidence>